<accession>E0DBZ8</accession>
<sequence>MGVMVGTTSACAENTVFLGRVFEGQRNYLRVRGEYRLVLVTLRICRELPPRARRIQSLQVNIPVGNGTTSACAENTRRG</sequence>
<evidence type="ECO:0000313" key="1">
    <source>
        <dbReference type="EMBL" id="EFM50266.1"/>
    </source>
</evidence>
<dbReference type="AlphaFoldDB" id="E0DBZ8"/>
<organism evidence="1 2">
    <name type="scientific">Corynebacterium matruchotii ATCC 14266</name>
    <dbReference type="NCBI Taxonomy" id="553207"/>
    <lineage>
        <taxon>Bacteria</taxon>
        <taxon>Bacillati</taxon>
        <taxon>Actinomycetota</taxon>
        <taxon>Actinomycetes</taxon>
        <taxon>Mycobacteriales</taxon>
        <taxon>Corynebacteriaceae</taxon>
        <taxon>Corynebacterium</taxon>
    </lineage>
</organism>
<keyword evidence="2" id="KW-1185">Reference proteome</keyword>
<name>E0DBZ8_9CORY</name>
<gene>
    <name evidence="1" type="ORF">HMPREF0299_5843</name>
</gene>
<reference evidence="1" key="1">
    <citation type="submission" date="2010-08" db="EMBL/GenBank/DDBJ databases">
        <authorList>
            <person name="Harkins D.M."/>
            <person name="Madupu R."/>
            <person name="Durkin A.S."/>
            <person name="Torralba M."/>
            <person name="Methe B."/>
            <person name="Sutton G.G."/>
            <person name="Nelson K.E."/>
        </authorList>
    </citation>
    <scope>NUCLEOTIDE SEQUENCE [LARGE SCALE GENOMIC DNA]</scope>
    <source>
        <strain evidence="1">ATCC 14266</strain>
    </source>
</reference>
<comment type="caution">
    <text evidence="1">The sequence shown here is derived from an EMBL/GenBank/DDBJ whole genome shotgun (WGS) entry which is preliminary data.</text>
</comment>
<proteinExistence type="predicted"/>
<dbReference type="EMBL" id="ACSH02000002">
    <property type="protein sequence ID" value="EFM50266.1"/>
    <property type="molecule type" value="Genomic_DNA"/>
</dbReference>
<protein>
    <submittedName>
        <fullName evidence="1">Uncharacterized protein</fullName>
    </submittedName>
</protein>
<evidence type="ECO:0000313" key="2">
    <source>
        <dbReference type="Proteomes" id="UP000004218"/>
    </source>
</evidence>
<dbReference type="Proteomes" id="UP000004218">
    <property type="component" value="Unassembled WGS sequence"/>
</dbReference>